<dbReference type="SUPFAM" id="SSF160631">
    <property type="entry name" value="SMI1/KNR4-like"/>
    <property type="match status" value="1"/>
</dbReference>
<evidence type="ECO:0000259" key="1">
    <source>
        <dbReference type="SMART" id="SM00860"/>
    </source>
</evidence>
<dbReference type="Proteomes" id="UP000267430">
    <property type="component" value="Unassembled WGS sequence"/>
</dbReference>
<evidence type="ECO:0000313" key="3">
    <source>
        <dbReference type="Proteomes" id="UP000267430"/>
    </source>
</evidence>
<evidence type="ECO:0000313" key="2">
    <source>
        <dbReference type="EMBL" id="RUQ25809.1"/>
    </source>
</evidence>
<keyword evidence="3" id="KW-1185">Reference proteome</keyword>
<dbReference type="EMBL" id="RYZZ01000038">
    <property type="protein sequence ID" value="RUQ25809.1"/>
    <property type="molecule type" value="Genomic_DNA"/>
</dbReference>
<dbReference type="NCBIfam" id="NF038335">
    <property type="entry name" value="YPO0640_fam"/>
    <property type="match status" value="1"/>
</dbReference>
<gene>
    <name evidence="2" type="ORF">ELQ35_19655</name>
</gene>
<protein>
    <submittedName>
        <fullName evidence="2">SMI1/KNR4 family protein</fullName>
    </submittedName>
</protein>
<comment type="caution">
    <text evidence="2">The sequence shown here is derived from an EMBL/GenBank/DDBJ whole genome shotgun (WGS) entry which is preliminary data.</text>
</comment>
<proteinExistence type="predicted"/>
<dbReference type="InterPro" id="IPR037883">
    <property type="entry name" value="Knr4/Smi1-like_sf"/>
</dbReference>
<reference evidence="2 3" key="1">
    <citation type="submission" date="2018-12" db="EMBL/GenBank/DDBJ databases">
        <title>Bacillus chawlae sp. nov., Bacillus glennii sp. nov., and Bacillus saganii sp. nov. Isolated from the Vehicle Assembly Building at Kennedy Space Center where the Viking Spacecraft were Assembled.</title>
        <authorList>
            <person name="Seuylemezian A."/>
            <person name="Vaishampayan P."/>
        </authorList>
    </citation>
    <scope>NUCLEOTIDE SEQUENCE [LARGE SCALE GENOMIC DNA]</scope>
    <source>
        <strain evidence="2 3">L5</strain>
    </source>
</reference>
<dbReference type="AlphaFoldDB" id="A0A433HBU8"/>
<dbReference type="RefSeq" id="WP_126866883.1">
    <property type="nucleotide sequence ID" value="NZ_JAUSTX010000027.1"/>
</dbReference>
<dbReference type="Gene3D" id="3.40.1580.10">
    <property type="entry name" value="SMI1/KNR4-like"/>
    <property type="match status" value="1"/>
</dbReference>
<dbReference type="SMART" id="SM00860">
    <property type="entry name" value="SMI1_KNR4"/>
    <property type="match status" value="1"/>
</dbReference>
<accession>A0A433HBU8</accession>
<dbReference type="OrthoDB" id="2361629at2"/>
<name>A0A433HBU8_9BACI</name>
<organism evidence="2 3">
    <name type="scientific">Peribacillus cavernae</name>
    <dbReference type="NCBI Taxonomy" id="1674310"/>
    <lineage>
        <taxon>Bacteria</taxon>
        <taxon>Bacillati</taxon>
        <taxon>Bacillota</taxon>
        <taxon>Bacilli</taxon>
        <taxon>Bacillales</taxon>
        <taxon>Bacillaceae</taxon>
        <taxon>Peribacillus</taxon>
    </lineage>
</organism>
<sequence>MWKINLEEIIEEKKLYGEKVNIGASEAELTKFQKAVKEELNCELLNEYSEFLKIINGIEFNGFILYGIDEYLLKITPNQHINGLISLNQIWYENEEQEKYLFLGESNISWYVYEINKKQFIELDNPSGREMDRFTHFDDMLKKILSDALL</sequence>
<dbReference type="InterPro" id="IPR018958">
    <property type="entry name" value="Knr4/Smi1-like_dom"/>
</dbReference>
<feature type="domain" description="Knr4/Smi1-like" evidence="1">
    <location>
        <begin position="23"/>
        <end position="143"/>
    </location>
</feature>